<reference evidence="1 2" key="1">
    <citation type="journal article" date="2000" name="Nucleic Acids Res.">
        <title>Genome sequences of Chlamydia trachomatis MoPn and Chlamydia pneumoniae AR39.</title>
        <authorList>
            <person name="Read T.D."/>
            <person name="Brunham R.C."/>
            <person name="Shen C."/>
            <person name="Gill S.R."/>
            <person name="Heidelberg J.F."/>
            <person name="White O."/>
            <person name="Hickey E.K."/>
            <person name="Peterson J.D."/>
            <person name="Utterback T.R."/>
            <person name="Berry K.J."/>
            <person name="Bass S."/>
            <person name="Linher K.D."/>
            <person name="Weidman J.F."/>
            <person name="Khouri H.M."/>
            <person name="Craven B."/>
            <person name="Bowman C."/>
            <person name="Dodson R.J."/>
            <person name="Gwinn M.L."/>
            <person name="Nelson W.C."/>
            <person name="DeBoy R.T."/>
            <person name="Kolonay J.F."/>
            <person name="McClarty G."/>
            <person name="Salzberg S.L."/>
            <person name="Eisen J.A."/>
            <person name="Fraser C.M."/>
        </authorList>
    </citation>
    <scope>NUCLEOTIDE SEQUENCE [LARGE SCALE GENOMIC DNA]</scope>
    <source>
        <strain evidence="1 2">AR39</strain>
    </source>
</reference>
<organism evidence="1 2">
    <name type="scientific">Chlamydia pneumoniae</name>
    <name type="common">Chlamydophila pneumoniae</name>
    <dbReference type="NCBI Taxonomy" id="83558"/>
    <lineage>
        <taxon>Bacteria</taxon>
        <taxon>Pseudomonadati</taxon>
        <taxon>Chlamydiota</taxon>
        <taxon>Chlamydiia</taxon>
        <taxon>Chlamydiales</taxon>
        <taxon>Chlamydiaceae</taxon>
        <taxon>Chlamydia/Chlamydophila group</taxon>
        <taxon>Chlamydia</taxon>
    </lineage>
</organism>
<gene>
    <name evidence="1" type="ordered locus">CP_0601</name>
</gene>
<name>Q9K236_CHLPN</name>
<dbReference type="KEGG" id="cpa:CP_0601"/>
<dbReference type="EMBL" id="AE002161">
    <property type="protein sequence ID" value="AAF38417.1"/>
    <property type="molecule type" value="Genomic_DNA"/>
</dbReference>
<evidence type="ECO:0000313" key="2">
    <source>
        <dbReference type="Proteomes" id="UP000000583"/>
    </source>
</evidence>
<dbReference type="AlphaFoldDB" id="Q9K236"/>
<dbReference type="SMR" id="Q9K236"/>
<dbReference type="Proteomes" id="UP000000583">
    <property type="component" value="Chromosome"/>
</dbReference>
<protein>
    <submittedName>
        <fullName evidence="1">Uncharacterized protein</fullName>
    </submittedName>
</protein>
<accession>Q9K236</accession>
<evidence type="ECO:0000313" key="1">
    <source>
        <dbReference type="EMBL" id="AAF38417.1"/>
    </source>
</evidence>
<sequence>MLKKSVSREEAFKRVDGKKRELEGEGVSLNF</sequence>
<proteinExistence type="predicted"/>
<dbReference type="PIR" id="G81558">
    <property type="entry name" value="G81558"/>
</dbReference>